<dbReference type="Proteomes" id="UP000824621">
    <property type="component" value="Unassembled WGS sequence"/>
</dbReference>
<reference evidence="9 10" key="1">
    <citation type="submission" date="2021-04" db="EMBL/GenBank/DDBJ databases">
        <authorList>
            <person name="Pira H."/>
            <person name="Risdian C."/>
            <person name="Wink J."/>
        </authorList>
    </citation>
    <scope>NUCLEOTIDE SEQUENCE [LARGE SCALE GENOMIC DNA]</scope>
    <source>
        <strain evidence="9 10">DSM 107782</strain>
    </source>
</reference>
<evidence type="ECO:0000256" key="1">
    <source>
        <dbReference type="ARBA" id="ARBA00004141"/>
    </source>
</evidence>
<feature type="transmembrane region" description="Helical" evidence="7">
    <location>
        <begin position="12"/>
        <end position="33"/>
    </location>
</feature>
<keyword evidence="5 7" id="KW-1133">Transmembrane helix</keyword>
<dbReference type="PANTHER" id="PTHR43731">
    <property type="entry name" value="RHOMBOID PROTEASE"/>
    <property type="match status" value="1"/>
</dbReference>
<dbReference type="Pfam" id="PF01694">
    <property type="entry name" value="Rhomboid"/>
    <property type="match status" value="1"/>
</dbReference>
<dbReference type="GO" id="GO:0006508">
    <property type="term" value="P:proteolysis"/>
    <property type="evidence" value="ECO:0007669"/>
    <property type="project" value="UniProtKB-KW"/>
</dbReference>
<feature type="domain" description="Peptidase S54 rhomboid" evidence="8">
    <location>
        <begin position="70"/>
        <end position="210"/>
    </location>
</feature>
<evidence type="ECO:0000256" key="3">
    <source>
        <dbReference type="ARBA" id="ARBA00022692"/>
    </source>
</evidence>
<comment type="similarity">
    <text evidence="2">Belongs to the peptidase S54 family.</text>
</comment>
<keyword evidence="4" id="KW-0378">Hydrolase</keyword>
<feature type="transmembrane region" description="Helical" evidence="7">
    <location>
        <begin position="73"/>
        <end position="93"/>
    </location>
</feature>
<dbReference type="InterPro" id="IPR050925">
    <property type="entry name" value="Rhomboid_protease_S54"/>
</dbReference>
<accession>A0ABS7WLP3</accession>
<feature type="transmembrane region" description="Helical" evidence="7">
    <location>
        <begin position="129"/>
        <end position="150"/>
    </location>
</feature>
<evidence type="ECO:0000256" key="6">
    <source>
        <dbReference type="ARBA" id="ARBA00023136"/>
    </source>
</evidence>
<evidence type="ECO:0000256" key="5">
    <source>
        <dbReference type="ARBA" id="ARBA00022989"/>
    </source>
</evidence>
<name>A0ABS7WLP3_9SPHN</name>
<evidence type="ECO:0000256" key="7">
    <source>
        <dbReference type="SAM" id="Phobius"/>
    </source>
</evidence>
<feature type="transmembrane region" description="Helical" evidence="7">
    <location>
        <begin position="40"/>
        <end position="67"/>
    </location>
</feature>
<evidence type="ECO:0000313" key="9">
    <source>
        <dbReference type="EMBL" id="MBZ6378880.1"/>
    </source>
</evidence>
<keyword evidence="3 7" id="KW-0812">Transmembrane</keyword>
<protein>
    <submittedName>
        <fullName evidence="9">Rhomboid family intramembrane serine protease</fullName>
    </submittedName>
</protein>
<sequence>MSSSNPSGQPPALHQLAPATAAIAALCVLFWLAEFLFPEFIGVGMALIPARLTGYLTLVDAAVPAILTPLSMTFVHGGFGHLALNMVFLVFVGRFVEPLLGTARFLTLYFVSAVAGAMLETALAPESVVPHVGASGAISGVFAAHAMIFGRRRGNQTERNRALQLAAVWIGLQLLIGFVFNSGADGTGGIAIWAHVGGFVAGLILALPLARAAIAAR</sequence>
<dbReference type="PANTHER" id="PTHR43731:SF14">
    <property type="entry name" value="PRESENILIN-ASSOCIATED RHOMBOID-LIKE PROTEIN, MITOCHONDRIAL"/>
    <property type="match status" value="1"/>
</dbReference>
<evidence type="ECO:0000259" key="8">
    <source>
        <dbReference type="Pfam" id="PF01694"/>
    </source>
</evidence>
<evidence type="ECO:0000313" key="10">
    <source>
        <dbReference type="Proteomes" id="UP000824621"/>
    </source>
</evidence>
<dbReference type="InterPro" id="IPR022764">
    <property type="entry name" value="Peptidase_S54_rhomboid_dom"/>
</dbReference>
<evidence type="ECO:0000256" key="4">
    <source>
        <dbReference type="ARBA" id="ARBA00022801"/>
    </source>
</evidence>
<dbReference type="EMBL" id="JAGSGB010000002">
    <property type="protein sequence ID" value="MBZ6378880.1"/>
    <property type="molecule type" value="Genomic_DNA"/>
</dbReference>
<comment type="subcellular location">
    <subcellularLocation>
        <location evidence="1">Membrane</location>
        <topology evidence="1">Multi-pass membrane protein</topology>
    </subcellularLocation>
</comment>
<keyword evidence="6 7" id="KW-0472">Membrane</keyword>
<dbReference type="RefSeq" id="WP_143712234.1">
    <property type="nucleotide sequence ID" value="NZ_JAGSGB010000002.1"/>
</dbReference>
<organism evidence="9 10">
    <name type="scientific">Pacificimonas aurantium</name>
    <dbReference type="NCBI Taxonomy" id="1250540"/>
    <lineage>
        <taxon>Bacteria</taxon>
        <taxon>Pseudomonadati</taxon>
        <taxon>Pseudomonadota</taxon>
        <taxon>Alphaproteobacteria</taxon>
        <taxon>Sphingomonadales</taxon>
        <taxon>Sphingosinicellaceae</taxon>
        <taxon>Pacificimonas</taxon>
    </lineage>
</organism>
<dbReference type="GO" id="GO:0008233">
    <property type="term" value="F:peptidase activity"/>
    <property type="evidence" value="ECO:0007669"/>
    <property type="project" value="UniProtKB-KW"/>
</dbReference>
<feature type="transmembrane region" description="Helical" evidence="7">
    <location>
        <begin position="192"/>
        <end position="214"/>
    </location>
</feature>
<evidence type="ECO:0000256" key="2">
    <source>
        <dbReference type="ARBA" id="ARBA00009045"/>
    </source>
</evidence>
<dbReference type="InterPro" id="IPR035952">
    <property type="entry name" value="Rhomboid-like_sf"/>
</dbReference>
<keyword evidence="10" id="KW-1185">Reference proteome</keyword>
<dbReference type="SUPFAM" id="SSF144091">
    <property type="entry name" value="Rhomboid-like"/>
    <property type="match status" value="1"/>
</dbReference>
<proteinExistence type="inferred from homology"/>
<feature type="transmembrane region" description="Helical" evidence="7">
    <location>
        <begin position="162"/>
        <end position="180"/>
    </location>
</feature>
<feature type="transmembrane region" description="Helical" evidence="7">
    <location>
        <begin position="105"/>
        <end position="123"/>
    </location>
</feature>
<gene>
    <name evidence="9" type="ORF">KCN53_09580</name>
</gene>
<keyword evidence="9" id="KW-0645">Protease</keyword>
<comment type="caution">
    <text evidence="9">The sequence shown here is derived from an EMBL/GenBank/DDBJ whole genome shotgun (WGS) entry which is preliminary data.</text>
</comment>
<dbReference type="Gene3D" id="1.20.1540.10">
    <property type="entry name" value="Rhomboid-like"/>
    <property type="match status" value="1"/>
</dbReference>